<dbReference type="InterPro" id="IPR006373">
    <property type="entry name" value="VSA_Rifin"/>
</dbReference>
<keyword evidence="2" id="KW-0732">Signal</keyword>
<dbReference type="AlphaFoldDB" id="A0A0L7LWZ2"/>
<evidence type="ECO:0000256" key="1">
    <source>
        <dbReference type="SAM" id="Phobius"/>
    </source>
</evidence>
<reference evidence="4" key="2">
    <citation type="submission" date="2006-09" db="EMBL/GenBank/DDBJ databases">
        <title>The genome sequence of Plasmodium falciparum Dd2.</title>
        <authorList>
            <consortium name="The Broad Institute Genome Sequencing Platform"/>
            <person name="Birren B."/>
            <person name="Lander E."/>
            <person name="Galagan J."/>
            <person name="Nusbaum C."/>
            <person name="Devon K."/>
            <person name="Henn M."/>
            <person name="Jaffe D."/>
            <person name="Butler J."/>
            <person name="Alvarez P."/>
            <person name="Gnerre S."/>
            <person name="Grabherr M."/>
            <person name="Kleber M."/>
            <person name="Mauceli E."/>
            <person name="Brockman W."/>
            <person name="MacCallum I.A."/>
            <person name="Rounsley S."/>
            <person name="Young S."/>
            <person name="LaButti K."/>
            <person name="Pushparaj V."/>
            <person name="DeCaprio D."/>
            <person name="Crawford M."/>
            <person name="Koehrsen M."/>
            <person name="Engels R."/>
            <person name="Montgomery P."/>
            <person name="Pearson M."/>
            <person name="Howarth C."/>
            <person name="Larson L."/>
            <person name="Luoma S."/>
            <person name="White J."/>
            <person name="Kodira C."/>
            <person name="Zeng Q."/>
            <person name="O'Leary S."/>
            <person name="Yandava C."/>
            <person name="Alvarado L."/>
            <person name="Wirth D."/>
            <person name="Volkman S."/>
            <person name="Hartl D."/>
        </authorList>
    </citation>
    <scope>NUCLEOTIDE SEQUENCE [LARGE SCALE GENOMIC DNA]</scope>
</reference>
<name>A0A0L7LWZ2_PLAF4</name>
<evidence type="ECO:0000313" key="3">
    <source>
        <dbReference type="EMBL" id="KOB84765.1"/>
    </source>
</evidence>
<keyword evidence="1" id="KW-0472">Membrane</keyword>
<gene>
    <name evidence="3" type="ORF">PFDG_00083</name>
</gene>
<feature type="chain" id="PRO_5005573603" description="Rifin" evidence="2">
    <location>
        <begin position="26"/>
        <end position="316"/>
    </location>
</feature>
<feature type="transmembrane region" description="Helical" evidence="1">
    <location>
        <begin position="274"/>
        <end position="296"/>
    </location>
</feature>
<dbReference type="OMA" id="TARNTWL"/>
<dbReference type="KEGG" id="pfd:PFDG_00083"/>
<dbReference type="VEuPathDB" id="PlasmoDB:PfDd2_050037800"/>
<dbReference type="NCBIfam" id="TIGR01477">
    <property type="entry name" value="RIFIN"/>
    <property type="match status" value="1"/>
</dbReference>
<keyword evidence="1" id="KW-1133">Transmembrane helix</keyword>
<proteinExistence type="predicted"/>
<sequence length="316" mass="35468">MKLHYPKILLFLIPLNILITSSSNAHNKNKPCITQHTPSTTSRVLSECDLYMSSYDNDPDMKSVKENFDRQISQRFEEYEERMNIKRQNCKEQCDKDIQEIIVKDKVQKSLEEKVEKCCLMCGCGLGGVAASVGIIGPIAVNEWTKAALVAAAKKGIEVGMAKAIEELGKIVELNQFNLFNWTAIVTPTTYYKPMELVTMVSKAYYECIDSNASSDFLFCQAIESMGKESYTLPLPTITREAAKAAEVAHKAAKATEGAQVVEVTISSSNAYTAIGYSVTAILIIVLVMIIIYLILRYRRKKKMNKKEQYTKLLKE</sequence>
<evidence type="ECO:0008006" key="5">
    <source>
        <dbReference type="Google" id="ProtNLM"/>
    </source>
</evidence>
<dbReference type="EMBL" id="DS016062">
    <property type="protein sequence ID" value="KOB84765.1"/>
    <property type="molecule type" value="Genomic_DNA"/>
</dbReference>
<dbReference type="Proteomes" id="UP000054282">
    <property type="component" value="Unassembled WGS sequence"/>
</dbReference>
<keyword evidence="1" id="KW-0812">Transmembrane</keyword>
<organism evidence="3 4">
    <name type="scientific">Plasmodium falciparum (isolate Dd2)</name>
    <dbReference type="NCBI Taxonomy" id="57267"/>
    <lineage>
        <taxon>Eukaryota</taxon>
        <taxon>Sar</taxon>
        <taxon>Alveolata</taxon>
        <taxon>Apicomplexa</taxon>
        <taxon>Aconoidasida</taxon>
        <taxon>Haemosporida</taxon>
        <taxon>Plasmodiidae</taxon>
        <taxon>Plasmodium</taxon>
        <taxon>Plasmodium (Laverania)</taxon>
    </lineage>
</organism>
<accession>A0A0L7LWZ2</accession>
<dbReference type="OrthoDB" id="379201at2759"/>
<feature type="signal peptide" evidence="2">
    <location>
        <begin position="1"/>
        <end position="25"/>
    </location>
</feature>
<dbReference type="Pfam" id="PF02009">
    <property type="entry name" value="RIFIN"/>
    <property type="match status" value="1"/>
</dbReference>
<evidence type="ECO:0000313" key="4">
    <source>
        <dbReference type="Proteomes" id="UP000054282"/>
    </source>
</evidence>
<evidence type="ECO:0000256" key="2">
    <source>
        <dbReference type="SAM" id="SignalP"/>
    </source>
</evidence>
<reference evidence="4" key="1">
    <citation type="submission" date="2006-09" db="EMBL/GenBank/DDBJ databases">
        <title>Annotation of Plasmodium falciparum Dd2.</title>
        <authorList>
            <consortium name="The Broad Institute Genome Sequencing Platform"/>
            <person name="Volkman S.K."/>
            <person name="Neafsey D.E."/>
            <person name="Dash A.P."/>
            <person name="Chitnis C.E."/>
            <person name="Hartl D.L."/>
            <person name="Young S.K."/>
            <person name="Zeng Q."/>
            <person name="Koehrsen M."/>
            <person name="Alvarado L."/>
            <person name="Berlin A."/>
            <person name="Borenstein D."/>
            <person name="Chapman S.B."/>
            <person name="Chen Z."/>
            <person name="Engels R."/>
            <person name="Freedman E."/>
            <person name="Gellesch M."/>
            <person name="Goldberg J."/>
            <person name="Griggs A."/>
            <person name="Gujja S."/>
            <person name="Heilman E.R."/>
            <person name="Heiman D.I."/>
            <person name="Howarth C."/>
            <person name="Jen D."/>
            <person name="Larson L."/>
            <person name="Mehta T."/>
            <person name="Neiman D."/>
            <person name="Park D."/>
            <person name="Pearson M."/>
            <person name="Roberts A."/>
            <person name="Saif S."/>
            <person name="Shea T."/>
            <person name="Shenoy N."/>
            <person name="Sisk P."/>
            <person name="Stolte C."/>
            <person name="Sykes S."/>
            <person name="Walk T."/>
            <person name="White J."/>
            <person name="Yandava C."/>
            <person name="Haas B."/>
            <person name="Henn M.R."/>
            <person name="Nusbaum C."/>
            <person name="Birren B."/>
        </authorList>
    </citation>
    <scope>NUCLEOTIDE SEQUENCE [LARGE SCALE GENOMIC DNA]</scope>
</reference>
<protein>
    <recommendedName>
        <fullName evidence="5">Rifin</fullName>
    </recommendedName>
</protein>